<evidence type="ECO:0000256" key="1">
    <source>
        <dbReference type="SAM" id="SignalP"/>
    </source>
</evidence>
<dbReference type="Proteomes" id="UP000238206">
    <property type="component" value="Unassembled WGS sequence"/>
</dbReference>
<feature type="signal peptide" evidence="1">
    <location>
        <begin position="1"/>
        <end position="22"/>
    </location>
</feature>
<accession>A0A2S8INK7</accession>
<organism evidence="2 3">
    <name type="scientific">Burkholderia cepacia</name>
    <name type="common">Pseudomonas cepacia</name>
    <dbReference type="NCBI Taxonomy" id="292"/>
    <lineage>
        <taxon>Bacteria</taxon>
        <taxon>Pseudomonadati</taxon>
        <taxon>Pseudomonadota</taxon>
        <taxon>Betaproteobacteria</taxon>
        <taxon>Burkholderiales</taxon>
        <taxon>Burkholderiaceae</taxon>
        <taxon>Burkholderia</taxon>
        <taxon>Burkholderia cepacia complex</taxon>
    </lineage>
</organism>
<keyword evidence="1" id="KW-0732">Signal</keyword>
<name>A0A2S8INK7_BURCE</name>
<evidence type="ECO:0008006" key="4">
    <source>
        <dbReference type="Google" id="ProtNLM"/>
    </source>
</evidence>
<dbReference type="AlphaFoldDB" id="A0A2S8INK7"/>
<feature type="chain" id="PRO_5015658991" description="Fimbrial assembly protein" evidence="1">
    <location>
        <begin position="23"/>
        <end position="182"/>
    </location>
</feature>
<dbReference type="EMBL" id="PUIQ01000025">
    <property type="protein sequence ID" value="PQP16360.1"/>
    <property type="molecule type" value="Genomic_DNA"/>
</dbReference>
<dbReference type="Gene3D" id="2.60.40.2040">
    <property type="entry name" value="CFA/I fimbrial subunit E, pilin domain"/>
    <property type="match status" value="1"/>
</dbReference>
<comment type="caution">
    <text evidence="2">The sequence shown here is derived from an EMBL/GenBank/DDBJ whole genome shotgun (WGS) entry which is preliminary data.</text>
</comment>
<protein>
    <recommendedName>
        <fullName evidence="4">Fimbrial assembly protein</fullName>
    </recommendedName>
</protein>
<sequence>MKNSIVGCLLGAAVFLSAPASAQMINLTGKTTSRITATVAPLNKFEVTDDKGGWFEQGLAMQQLGGWDTPYEVKARLRVLSTSRDFQVRLDEPLQIRNQTNLTQVFRRPAVSLGADDGASKPLAVGQSTGFQNPAASVPGSDSVGYYNLTVSAYPPEGDFKSTVGTYSGVLSMTFEPVIKAP</sequence>
<evidence type="ECO:0000313" key="2">
    <source>
        <dbReference type="EMBL" id="PQP16360.1"/>
    </source>
</evidence>
<reference evidence="2 3" key="1">
    <citation type="submission" date="2018-02" db="EMBL/GenBank/DDBJ databases">
        <title>Draft genome sequencing of Burkholderia cepacia Y14-15.</title>
        <authorList>
            <person name="Zheng B.-X."/>
        </authorList>
    </citation>
    <scope>NUCLEOTIDE SEQUENCE [LARGE SCALE GENOMIC DNA]</scope>
    <source>
        <strain evidence="2 3">Y14-15</strain>
    </source>
</reference>
<proteinExistence type="predicted"/>
<gene>
    <name evidence="2" type="ORF">C5615_20040</name>
</gene>
<dbReference type="RefSeq" id="WP_105391804.1">
    <property type="nucleotide sequence ID" value="NZ_PUIQ01000025.1"/>
</dbReference>
<evidence type="ECO:0000313" key="3">
    <source>
        <dbReference type="Proteomes" id="UP000238206"/>
    </source>
</evidence>